<dbReference type="GO" id="GO:0020037">
    <property type="term" value="F:heme binding"/>
    <property type="evidence" value="ECO:0007669"/>
    <property type="project" value="InterPro"/>
</dbReference>
<dbReference type="CDD" id="cd11065">
    <property type="entry name" value="CYP64-like"/>
    <property type="match status" value="1"/>
</dbReference>
<comment type="similarity">
    <text evidence="3 10">Belongs to the cytochrome P450 family.</text>
</comment>
<dbReference type="PANTHER" id="PTHR46300:SF7">
    <property type="entry name" value="P450, PUTATIVE (EUROFUNG)-RELATED"/>
    <property type="match status" value="1"/>
</dbReference>
<dbReference type="InterPro" id="IPR050364">
    <property type="entry name" value="Cytochrome_P450_fung"/>
</dbReference>
<evidence type="ECO:0000256" key="8">
    <source>
        <dbReference type="ARBA" id="ARBA00023033"/>
    </source>
</evidence>
<keyword evidence="8 10" id="KW-0503">Monooxygenase</keyword>
<comment type="pathway">
    <text evidence="2">Secondary metabolite biosynthesis.</text>
</comment>
<evidence type="ECO:0000256" key="7">
    <source>
        <dbReference type="ARBA" id="ARBA00023004"/>
    </source>
</evidence>
<evidence type="ECO:0000256" key="10">
    <source>
        <dbReference type="RuleBase" id="RU000461"/>
    </source>
</evidence>
<keyword evidence="13" id="KW-1185">Reference proteome</keyword>
<dbReference type="Proteomes" id="UP001049176">
    <property type="component" value="Chromosome 9"/>
</dbReference>
<reference evidence="12" key="1">
    <citation type="journal article" date="2021" name="Genome Biol. Evol.">
        <title>The assembled and annotated genome of the fairy-ring fungus Marasmius oreades.</title>
        <authorList>
            <person name="Hiltunen M."/>
            <person name="Ament-Velasquez S.L."/>
            <person name="Johannesson H."/>
        </authorList>
    </citation>
    <scope>NUCLEOTIDE SEQUENCE</scope>
    <source>
        <strain evidence="12">03SP1</strain>
    </source>
</reference>
<feature type="transmembrane region" description="Helical" evidence="11">
    <location>
        <begin position="299"/>
        <end position="323"/>
    </location>
</feature>
<dbReference type="InterPro" id="IPR001128">
    <property type="entry name" value="Cyt_P450"/>
</dbReference>
<evidence type="ECO:0000256" key="5">
    <source>
        <dbReference type="ARBA" id="ARBA00022723"/>
    </source>
</evidence>
<evidence type="ECO:0000256" key="2">
    <source>
        <dbReference type="ARBA" id="ARBA00005179"/>
    </source>
</evidence>
<comment type="caution">
    <text evidence="12">The sequence shown here is derived from an EMBL/GenBank/DDBJ whole genome shotgun (WGS) entry which is preliminary data.</text>
</comment>
<evidence type="ECO:0000256" key="4">
    <source>
        <dbReference type="ARBA" id="ARBA00022617"/>
    </source>
</evidence>
<evidence type="ECO:0000256" key="11">
    <source>
        <dbReference type="SAM" id="Phobius"/>
    </source>
</evidence>
<dbReference type="KEGG" id="more:E1B28_013424"/>
<evidence type="ECO:0000313" key="12">
    <source>
        <dbReference type="EMBL" id="KAG7087458.1"/>
    </source>
</evidence>
<dbReference type="GO" id="GO:0005506">
    <property type="term" value="F:iron ion binding"/>
    <property type="evidence" value="ECO:0007669"/>
    <property type="project" value="InterPro"/>
</dbReference>
<keyword evidence="11" id="KW-0812">Transmembrane</keyword>
<dbReference type="InterPro" id="IPR002401">
    <property type="entry name" value="Cyt_P450_E_grp-I"/>
</dbReference>
<gene>
    <name evidence="12" type="ORF">E1B28_013424</name>
</gene>
<dbReference type="OrthoDB" id="2789670at2759"/>
<dbReference type="InterPro" id="IPR017972">
    <property type="entry name" value="Cyt_P450_CS"/>
</dbReference>
<feature type="binding site" description="axial binding residue" evidence="9">
    <location>
        <position position="445"/>
    </location>
    <ligand>
        <name>heme</name>
        <dbReference type="ChEBI" id="CHEBI:30413"/>
    </ligand>
    <ligandPart>
        <name>Fe</name>
        <dbReference type="ChEBI" id="CHEBI:18248"/>
    </ligandPart>
</feature>
<dbReference type="RefSeq" id="XP_043003929.1">
    <property type="nucleotide sequence ID" value="XM_043158580.1"/>
</dbReference>
<evidence type="ECO:0000256" key="9">
    <source>
        <dbReference type="PIRSR" id="PIRSR602401-1"/>
    </source>
</evidence>
<evidence type="ECO:0000256" key="6">
    <source>
        <dbReference type="ARBA" id="ARBA00023002"/>
    </source>
</evidence>
<dbReference type="AlphaFoldDB" id="A0A9P7RQD4"/>
<dbReference type="PANTHER" id="PTHR46300">
    <property type="entry name" value="P450, PUTATIVE (EUROFUNG)-RELATED-RELATED"/>
    <property type="match status" value="1"/>
</dbReference>
<evidence type="ECO:0008006" key="14">
    <source>
        <dbReference type="Google" id="ProtNLM"/>
    </source>
</evidence>
<evidence type="ECO:0000256" key="3">
    <source>
        <dbReference type="ARBA" id="ARBA00010617"/>
    </source>
</evidence>
<proteinExistence type="inferred from homology"/>
<dbReference type="Gene3D" id="1.10.630.10">
    <property type="entry name" value="Cytochrome P450"/>
    <property type="match status" value="1"/>
</dbReference>
<evidence type="ECO:0000256" key="1">
    <source>
        <dbReference type="ARBA" id="ARBA00001971"/>
    </source>
</evidence>
<name>A0A9P7RQD4_9AGAR</name>
<dbReference type="InterPro" id="IPR036396">
    <property type="entry name" value="Cyt_P450_sf"/>
</dbReference>
<dbReference type="GO" id="GO:0016705">
    <property type="term" value="F:oxidoreductase activity, acting on paired donors, with incorporation or reduction of molecular oxygen"/>
    <property type="evidence" value="ECO:0007669"/>
    <property type="project" value="InterPro"/>
</dbReference>
<evidence type="ECO:0000313" key="13">
    <source>
        <dbReference type="Proteomes" id="UP001049176"/>
    </source>
</evidence>
<keyword evidence="6 10" id="KW-0560">Oxidoreductase</keyword>
<sequence length="506" mass="57536">MGIITGCFLTLSILFCAFRLLVKSYRRGLRLPPGPTGIPILGNILQVQAQRDVPLWIEYSNWAQTYGDVFSFSVFGSRTVVLNSYKAITELLEHRSHNYSDRPRQTMLVELMRWNWMFSLMEYSDQWRLHRKTFHQSFHPRSLSEYHDIQRRRTAQLVKKLLTSPNDFFQHVRMHSGGIILEAIYGYCIQDNNDPYVKLADDLLLGAGEAGAYGAFLVDYIPMLRYVPAWFPGATFKAKADLWARESDRLKDIPWVHLKQSIEDGTAVPCFSTRNLEEFGISRASNNNPEMEEVIKNCAAIAFIAGADTTVSVILTFILAMVLNPQVQVRAQKELDRVTGSSGFPDFADRESLPYVNAVLAETLRWNPVTRITLPHRVVNDDVYEGYFIPAGSTILPNAWAVLHDESLYGPDPTNFNPDRFLKSDEKDLPPNPELIAFGFGRRSCPGRHFAVNTVWIAMTYLLTAFTMGKEVDEDGKEIDPVVEYTDALSTRPLPFNCRFISRSPA</sequence>
<dbReference type="PRINTS" id="PR00463">
    <property type="entry name" value="EP450I"/>
</dbReference>
<dbReference type="Pfam" id="PF00067">
    <property type="entry name" value="p450"/>
    <property type="match status" value="1"/>
</dbReference>
<protein>
    <recommendedName>
        <fullName evidence="14">Cytochrome P450</fullName>
    </recommendedName>
</protein>
<accession>A0A9P7RQD4</accession>
<dbReference type="EMBL" id="CM032189">
    <property type="protein sequence ID" value="KAG7087458.1"/>
    <property type="molecule type" value="Genomic_DNA"/>
</dbReference>
<dbReference type="GO" id="GO:0004497">
    <property type="term" value="F:monooxygenase activity"/>
    <property type="evidence" value="ECO:0007669"/>
    <property type="project" value="UniProtKB-KW"/>
</dbReference>
<keyword evidence="11" id="KW-0472">Membrane</keyword>
<keyword evidence="4 9" id="KW-0349">Heme</keyword>
<dbReference type="PRINTS" id="PR00385">
    <property type="entry name" value="P450"/>
</dbReference>
<dbReference type="GeneID" id="66082499"/>
<keyword evidence="5 9" id="KW-0479">Metal-binding</keyword>
<organism evidence="12 13">
    <name type="scientific">Marasmius oreades</name>
    <name type="common">fairy-ring Marasmius</name>
    <dbReference type="NCBI Taxonomy" id="181124"/>
    <lineage>
        <taxon>Eukaryota</taxon>
        <taxon>Fungi</taxon>
        <taxon>Dikarya</taxon>
        <taxon>Basidiomycota</taxon>
        <taxon>Agaricomycotina</taxon>
        <taxon>Agaricomycetes</taxon>
        <taxon>Agaricomycetidae</taxon>
        <taxon>Agaricales</taxon>
        <taxon>Marasmiineae</taxon>
        <taxon>Marasmiaceae</taxon>
        <taxon>Marasmius</taxon>
    </lineage>
</organism>
<comment type="cofactor">
    <cofactor evidence="1 9">
        <name>heme</name>
        <dbReference type="ChEBI" id="CHEBI:30413"/>
    </cofactor>
</comment>
<dbReference type="SUPFAM" id="SSF48264">
    <property type="entry name" value="Cytochrome P450"/>
    <property type="match status" value="1"/>
</dbReference>
<dbReference type="PROSITE" id="PS00086">
    <property type="entry name" value="CYTOCHROME_P450"/>
    <property type="match status" value="1"/>
</dbReference>
<keyword evidence="11" id="KW-1133">Transmembrane helix</keyword>
<keyword evidence="7 9" id="KW-0408">Iron</keyword>